<comment type="subcellular location">
    <subcellularLocation>
        <location evidence="2">Bacterial flagellum basal body</location>
    </subcellularLocation>
    <subcellularLocation>
        <location evidence="3">Cell outer membrane</location>
    </subcellularLocation>
</comment>
<comment type="function">
    <text evidence="1">Assembles around the rod to form the L-ring and probably protects the motor/basal body from shearing forces during rotation.</text>
</comment>
<protein>
    <submittedName>
        <fullName evidence="10">Flagellar basal body L-ring protein FlgH</fullName>
    </submittedName>
</protein>
<name>A0A6M1T8D0_9BACT</name>
<dbReference type="PRINTS" id="PR01008">
    <property type="entry name" value="FLGLRINGFLGH"/>
</dbReference>
<gene>
    <name evidence="10" type="ORF">G3569_03325</name>
</gene>
<comment type="caution">
    <text evidence="10">The sequence shown here is derived from an EMBL/GenBank/DDBJ whole genome shotgun (WGS) entry which is preliminary data.</text>
</comment>
<organism evidence="10 11">
    <name type="scientific">Fodinibius halophilus</name>
    <dbReference type="NCBI Taxonomy" id="1736908"/>
    <lineage>
        <taxon>Bacteria</taxon>
        <taxon>Pseudomonadati</taxon>
        <taxon>Balneolota</taxon>
        <taxon>Balneolia</taxon>
        <taxon>Balneolales</taxon>
        <taxon>Balneolaceae</taxon>
        <taxon>Fodinibius</taxon>
    </lineage>
</organism>
<evidence type="ECO:0000256" key="6">
    <source>
        <dbReference type="ARBA" id="ARBA00023136"/>
    </source>
</evidence>
<feature type="chain" id="PRO_5027098952" evidence="9">
    <location>
        <begin position="22"/>
        <end position="202"/>
    </location>
</feature>
<keyword evidence="7" id="KW-0975">Bacterial flagellum</keyword>
<evidence type="ECO:0000256" key="5">
    <source>
        <dbReference type="ARBA" id="ARBA00022729"/>
    </source>
</evidence>
<sequence length="202" mass="21540">MISNIGFALLLIWGATVSVQAQGSMYQDNKAQQVGDIITVVLQENISGSTSSDAQNANNAKAGAGGSMGGNFMPFQPTFGSDVEVNYDSDERNQTNQGQLLNGYMSVEITDMTDAGNLIIKGSRSTEINGEKHMIDLTGMVRPKDINGRNQVLSYRVGNAKINYEKEGGLDRIKKKEGFIKKAVLTGVGIALGAAAVMKAMN</sequence>
<evidence type="ECO:0000313" key="11">
    <source>
        <dbReference type="Proteomes" id="UP000479132"/>
    </source>
</evidence>
<dbReference type="PANTHER" id="PTHR34933">
    <property type="entry name" value="FLAGELLAR L-RING PROTEIN"/>
    <property type="match status" value="1"/>
</dbReference>
<keyword evidence="11" id="KW-1185">Reference proteome</keyword>
<keyword evidence="8" id="KW-0998">Cell outer membrane</keyword>
<dbReference type="GO" id="GO:0003774">
    <property type="term" value="F:cytoskeletal motor activity"/>
    <property type="evidence" value="ECO:0007669"/>
    <property type="project" value="InterPro"/>
</dbReference>
<dbReference type="Proteomes" id="UP000479132">
    <property type="component" value="Unassembled WGS sequence"/>
</dbReference>
<evidence type="ECO:0000256" key="1">
    <source>
        <dbReference type="ARBA" id="ARBA00002591"/>
    </source>
</evidence>
<dbReference type="PANTHER" id="PTHR34933:SF1">
    <property type="entry name" value="FLAGELLAR L-RING PROTEIN"/>
    <property type="match status" value="1"/>
</dbReference>
<keyword evidence="10" id="KW-0966">Cell projection</keyword>
<evidence type="ECO:0000313" key="10">
    <source>
        <dbReference type="EMBL" id="NGP87374.1"/>
    </source>
</evidence>
<evidence type="ECO:0000256" key="9">
    <source>
        <dbReference type="SAM" id="SignalP"/>
    </source>
</evidence>
<dbReference type="Pfam" id="PF02107">
    <property type="entry name" value="FlgH"/>
    <property type="match status" value="1"/>
</dbReference>
<keyword evidence="10" id="KW-0969">Cilium</keyword>
<dbReference type="EMBL" id="JAALLS010000003">
    <property type="protein sequence ID" value="NGP87374.1"/>
    <property type="molecule type" value="Genomic_DNA"/>
</dbReference>
<feature type="signal peptide" evidence="9">
    <location>
        <begin position="1"/>
        <end position="21"/>
    </location>
</feature>
<dbReference type="GO" id="GO:0009279">
    <property type="term" value="C:cell outer membrane"/>
    <property type="evidence" value="ECO:0007669"/>
    <property type="project" value="UniProtKB-SubCell"/>
</dbReference>
<evidence type="ECO:0000256" key="7">
    <source>
        <dbReference type="ARBA" id="ARBA00023143"/>
    </source>
</evidence>
<dbReference type="AlphaFoldDB" id="A0A6M1T8D0"/>
<evidence type="ECO:0000256" key="3">
    <source>
        <dbReference type="ARBA" id="ARBA00004442"/>
    </source>
</evidence>
<reference evidence="10 11" key="1">
    <citation type="submission" date="2020-02" db="EMBL/GenBank/DDBJ databases">
        <title>Aliifodinibius halophilus 2W32, complete genome.</title>
        <authorList>
            <person name="Li Y."/>
            <person name="Wu S."/>
        </authorList>
    </citation>
    <scope>NUCLEOTIDE SEQUENCE [LARGE SCALE GENOMIC DNA]</scope>
    <source>
        <strain evidence="10 11">2W32</strain>
    </source>
</reference>
<dbReference type="GO" id="GO:0009427">
    <property type="term" value="C:bacterial-type flagellum basal body, distal rod, L ring"/>
    <property type="evidence" value="ECO:0007669"/>
    <property type="project" value="InterPro"/>
</dbReference>
<keyword evidence="6" id="KW-0472">Membrane</keyword>
<dbReference type="GO" id="GO:0071973">
    <property type="term" value="P:bacterial-type flagellum-dependent cell motility"/>
    <property type="evidence" value="ECO:0007669"/>
    <property type="project" value="InterPro"/>
</dbReference>
<evidence type="ECO:0000256" key="2">
    <source>
        <dbReference type="ARBA" id="ARBA00004117"/>
    </source>
</evidence>
<evidence type="ECO:0000256" key="8">
    <source>
        <dbReference type="ARBA" id="ARBA00023237"/>
    </source>
</evidence>
<comment type="similarity">
    <text evidence="4">Belongs to the FlgH family.</text>
</comment>
<keyword evidence="5 9" id="KW-0732">Signal</keyword>
<evidence type="ECO:0000256" key="4">
    <source>
        <dbReference type="ARBA" id="ARBA00006929"/>
    </source>
</evidence>
<accession>A0A6M1T8D0</accession>
<proteinExistence type="inferred from homology"/>
<keyword evidence="10" id="KW-0282">Flagellum</keyword>
<dbReference type="InterPro" id="IPR000527">
    <property type="entry name" value="Flag_Lring"/>
</dbReference>